<feature type="compositionally biased region" description="Basic and acidic residues" evidence="3">
    <location>
        <begin position="248"/>
        <end position="260"/>
    </location>
</feature>
<dbReference type="STRING" id="157652.A0A371H9G9"/>
<keyword evidence="6" id="KW-1185">Reference proteome</keyword>
<dbReference type="EMBL" id="QJKJ01003230">
    <property type="protein sequence ID" value="RDX99419.1"/>
    <property type="molecule type" value="Genomic_DNA"/>
</dbReference>
<dbReference type="AlphaFoldDB" id="A0A371H9G9"/>
<dbReference type="SMART" id="SM00311">
    <property type="entry name" value="PWI"/>
    <property type="match status" value="1"/>
</dbReference>
<evidence type="ECO:0000256" key="3">
    <source>
        <dbReference type="SAM" id="MobiDB-lite"/>
    </source>
</evidence>
<feature type="compositionally biased region" description="Basic and acidic residues" evidence="3">
    <location>
        <begin position="267"/>
        <end position="286"/>
    </location>
</feature>
<evidence type="ECO:0000256" key="2">
    <source>
        <dbReference type="SAM" id="Coils"/>
    </source>
</evidence>
<dbReference type="SUPFAM" id="SSF101233">
    <property type="entry name" value="PWI domain"/>
    <property type="match status" value="1"/>
</dbReference>
<feature type="compositionally biased region" description="Basic residues" evidence="3">
    <location>
        <begin position="352"/>
        <end position="385"/>
    </location>
</feature>
<feature type="compositionally biased region" description="Basic and acidic residues" evidence="3">
    <location>
        <begin position="911"/>
        <end position="923"/>
    </location>
</feature>
<feature type="compositionally biased region" description="Basic residues" evidence="3">
    <location>
        <begin position="393"/>
        <end position="499"/>
    </location>
</feature>
<feature type="compositionally biased region" description="Basic residues" evidence="3">
    <location>
        <begin position="287"/>
        <end position="296"/>
    </location>
</feature>
<dbReference type="Proteomes" id="UP000257109">
    <property type="component" value="Unassembled WGS sequence"/>
</dbReference>
<dbReference type="InterPro" id="IPR036483">
    <property type="entry name" value="PWI_dom_sf"/>
</dbReference>
<protein>
    <submittedName>
        <fullName evidence="5">Serine/arginine repetitive matrix protein 1</fullName>
    </submittedName>
</protein>
<organism evidence="5 6">
    <name type="scientific">Mucuna pruriens</name>
    <name type="common">Velvet bean</name>
    <name type="synonym">Dolichos pruriens</name>
    <dbReference type="NCBI Taxonomy" id="157652"/>
    <lineage>
        <taxon>Eukaryota</taxon>
        <taxon>Viridiplantae</taxon>
        <taxon>Streptophyta</taxon>
        <taxon>Embryophyta</taxon>
        <taxon>Tracheophyta</taxon>
        <taxon>Spermatophyta</taxon>
        <taxon>Magnoliopsida</taxon>
        <taxon>eudicotyledons</taxon>
        <taxon>Gunneridae</taxon>
        <taxon>Pentapetalae</taxon>
        <taxon>rosids</taxon>
        <taxon>fabids</taxon>
        <taxon>Fabales</taxon>
        <taxon>Fabaceae</taxon>
        <taxon>Papilionoideae</taxon>
        <taxon>50 kb inversion clade</taxon>
        <taxon>NPAAA clade</taxon>
        <taxon>indigoferoid/millettioid clade</taxon>
        <taxon>Phaseoleae</taxon>
        <taxon>Mucuna</taxon>
    </lineage>
</organism>
<dbReference type="OrthoDB" id="163257at2759"/>
<feature type="coiled-coil region" evidence="2">
    <location>
        <begin position="210"/>
        <end position="237"/>
    </location>
</feature>
<feature type="compositionally biased region" description="Polar residues" evidence="3">
    <location>
        <begin position="509"/>
        <end position="519"/>
    </location>
</feature>
<dbReference type="Pfam" id="PF01480">
    <property type="entry name" value="PWI"/>
    <property type="match status" value="1"/>
</dbReference>
<feature type="compositionally biased region" description="Basic residues" evidence="3">
    <location>
        <begin position="327"/>
        <end position="342"/>
    </location>
</feature>
<dbReference type="PANTHER" id="PTHR23148">
    <property type="entry name" value="SERINE/ARGININE REGULATED NUCLEAR MATRIX PROTEIN"/>
    <property type="match status" value="1"/>
</dbReference>
<evidence type="ECO:0000313" key="6">
    <source>
        <dbReference type="Proteomes" id="UP000257109"/>
    </source>
</evidence>
<feature type="compositionally biased region" description="Acidic residues" evidence="3">
    <location>
        <begin position="867"/>
        <end position="877"/>
    </location>
</feature>
<dbReference type="InterPro" id="IPR052225">
    <property type="entry name" value="Ser/Arg_repetitive_matrix"/>
</dbReference>
<dbReference type="InterPro" id="IPR002483">
    <property type="entry name" value="PWI_dom"/>
</dbReference>
<feature type="compositionally biased region" description="Basic and acidic residues" evidence="3">
    <location>
        <begin position="660"/>
        <end position="675"/>
    </location>
</feature>
<name>A0A371H9G9_MUCPR</name>
<dbReference type="GO" id="GO:0006397">
    <property type="term" value="P:mRNA processing"/>
    <property type="evidence" value="ECO:0007669"/>
    <property type="project" value="UniProtKB-KW"/>
</dbReference>
<evidence type="ECO:0000259" key="4">
    <source>
        <dbReference type="PROSITE" id="PS51025"/>
    </source>
</evidence>
<sequence>MGSIVLKPNAAPRGSIASVLSTSGAWFSIFSTILTHPSSNLYLSRCIGAYHWLSQGAAPNPPFSARRFSRNLRRTLFSPFGNDWQQKMSGGFFRGTSADQDTRFSNKQAKLMKSQKFAPELEHLVDMTKVNMEVIKPWITRRVTELLGFEDEVLINFIHSLLDAKEVNGKEVQIQITGFMEKNTGKFMKELWTLLLSAQKNASGVPQQFLDAKEEELLKKKAENDRITSEIQRKKDKEGREIMEERMKRLDGGFDSKDNDTASDPTLKPRDSGYYNRDGKETDKRNGVRARSRLSRSPHSPAVSTSPHRGSPSRSMSKSFSNSRSYSGHRSRSISRSPRARGRSLSSERIHRSPRRRSISPHRHSPRRSPQRRPPYLRRRSRSRSSYRSPSPVRRRMHSPFHRNSPFRRRRSPSPVRRRRSPSPVRRRRSPSPVRRRRSPSPVRRRRSPSPVRRRRSPSPARRHRSPSPMHRHRSPSPLGRRRSLSPRRRRSPVTRHRSPSPVRRLPPTNAQHRSNSPQSPSPVRRRYGSKTPPHPPSPLRRRSPISGEKRSPSISPQRSPRDEWSSQSPIRHVSPSPIRKISPRHQRSPLQSSMGRVRTQERLSPETHQPSSPLGSVRRDKGGKASHYKSQDSISTPEKSPIRSISPEARSETSSGGRSPRESPVKQRREKLSNERSLSPLKKQRTQKPSRDSPETREDTEETYYSRESRDPKMNSSQKISKHSPVSKRKGSPAKYRHEDEFSPERVAGHPASEYRHYDNNDWSKKGREIKRDKSSGKETYSREKPHESYAVDAKKSVDKDQSHSNYARSSDRHHKSEATQDLVGKVDRVNKSASYDSVSEESSKHKREGKDRRKHKRSEKKYASSDEDYSYDSELEDRKEAKKRRKEEKKLRKEEKRQRREERRRRREERRVEKLKTKSKTDYISVDEEAERMDYNQSDSEETPSEQKKLEIELRNKALESLKAKRGKNN</sequence>
<feature type="compositionally biased region" description="Basic and acidic residues" evidence="3">
    <location>
        <begin position="816"/>
        <end position="832"/>
    </location>
</feature>
<comment type="caution">
    <text evidence="5">The sequence shown here is derived from an EMBL/GenBank/DDBJ whole genome shotgun (WGS) entry which is preliminary data.</text>
</comment>
<dbReference type="PROSITE" id="PS51025">
    <property type="entry name" value="PWI"/>
    <property type="match status" value="1"/>
</dbReference>
<feature type="compositionally biased region" description="Basic residues" evidence="3">
    <location>
        <begin position="721"/>
        <end position="733"/>
    </location>
</feature>
<accession>A0A371H9G9</accession>
<feature type="region of interest" description="Disordered" evidence="3">
    <location>
        <begin position="248"/>
        <end position="952"/>
    </location>
</feature>
<feature type="compositionally biased region" description="Basic and acidic residues" evidence="3">
    <location>
        <begin position="737"/>
        <end position="804"/>
    </location>
</feature>
<evidence type="ECO:0000313" key="5">
    <source>
        <dbReference type="EMBL" id="RDX99419.1"/>
    </source>
</evidence>
<feature type="non-terminal residue" evidence="5">
    <location>
        <position position="1"/>
    </location>
</feature>
<dbReference type="Gene3D" id="1.20.1390.10">
    <property type="entry name" value="PWI domain"/>
    <property type="match status" value="1"/>
</dbReference>
<dbReference type="GO" id="GO:0048024">
    <property type="term" value="P:regulation of mRNA splicing, via spliceosome"/>
    <property type="evidence" value="ECO:0007669"/>
    <property type="project" value="TreeGrafter"/>
</dbReference>
<gene>
    <name evidence="5" type="primary">SRRM1</name>
    <name evidence="5" type="ORF">CR513_17523</name>
</gene>
<feature type="compositionally biased region" description="Basic and acidic residues" evidence="3">
    <location>
        <begin position="705"/>
        <end position="714"/>
    </location>
</feature>
<feature type="domain" description="PWI" evidence="4">
    <location>
        <begin position="114"/>
        <end position="212"/>
    </location>
</feature>
<feature type="compositionally biased region" description="Basic and acidic residues" evidence="3">
    <location>
        <begin position="890"/>
        <end position="903"/>
    </location>
</feature>
<keyword evidence="2" id="KW-0175">Coiled coil</keyword>
<evidence type="ECO:0000256" key="1">
    <source>
        <dbReference type="ARBA" id="ARBA00022664"/>
    </source>
</evidence>
<reference evidence="5" key="1">
    <citation type="submission" date="2018-05" db="EMBL/GenBank/DDBJ databases">
        <title>Draft genome of Mucuna pruriens seed.</title>
        <authorList>
            <person name="Nnadi N.E."/>
            <person name="Vos R."/>
            <person name="Hasami M.H."/>
            <person name="Devisetty U.K."/>
            <person name="Aguiy J.C."/>
        </authorList>
    </citation>
    <scope>NUCLEOTIDE SEQUENCE [LARGE SCALE GENOMIC DNA]</scope>
    <source>
        <strain evidence="5">JCA_2017</strain>
    </source>
</reference>
<feature type="compositionally biased region" description="Low complexity" evidence="3">
    <location>
        <begin position="309"/>
        <end position="326"/>
    </location>
</feature>
<dbReference type="PANTHER" id="PTHR23148:SF0">
    <property type="entry name" value="SERINE_ARGININE REPETITIVE MATRIX PROTEIN 1"/>
    <property type="match status" value="1"/>
</dbReference>
<dbReference type="GO" id="GO:0005681">
    <property type="term" value="C:spliceosomal complex"/>
    <property type="evidence" value="ECO:0007669"/>
    <property type="project" value="TreeGrafter"/>
</dbReference>
<keyword evidence="1" id="KW-0507">mRNA processing</keyword>
<proteinExistence type="predicted"/>
<feature type="compositionally biased region" description="Basic residues" evidence="3">
    <location>
        <begin position="846"/>
        <end position="861"/>
    </location>
</feature>
<feature type="compositionally biased region" description="Polar residues" evidence="3">
    <location>
        <begin position="297"/>
        <end position="308"/>
    </location>
</feature>
<dbReference type="GO" id="GO:0003723">
    <property type="term" value="F:RNA binding"/>
    <property type="evidence" value="ECO:0007669"/>
    <property type="project" value="TreeGrafter"/>
</dbReference>